<evidence type="ECO:0000256" key="1">
    <source>
        <dbReference type="ARBA" id="ARBA00023015"/>
    </source>
</evidence>
<dbReference type="InterPro" id="IPR036390">
    <property type="entry name" value="WH_DNA-bd_sf"/>
</dbReference>
<dbReference type="SUPFAM" id="SSF46785">
    <property type="entry name" value="Winged helix' DNA-binding domain"/>
    <property type="match status" value="1"/>
</dbReference>
<protein>
    <submittedName>
        <fullName evidence="6">GntR family transcriptional regulator</fullName>
    </submittedName>
</protein>
<dbReference type="Gene3D" id="3.40.1410.10">
    <property type="entry name" value="Chorismate lyase-like"/>
    <property type="match status" value="1"/>
</dbReference>
<dbReference type="Proteomes" id="UP000266906">
    <property type="component" value="Unassembled WGS sequence"/>
</dbReference>
<dbReference type="InterPro" id="IPR050679">
    <property type="entry name" value="Bact_HTH_transcr_reg"/>
</dbReference>
<keyword evidence="2" id="KW-0238">DNA-binding</keyword>
<dbReference type="PANTHER" id="PTHR44846:SF17">
    <property type="entry name" value="GNTR-FAMILY TRANSCRIPTIONAL REGULATOR"/>
    <property type="match status" value="1"/>
</dbReference>
<name>A0A3N4R826_9ACTN</name>
<comment type="caution">
    <text evidence="6">The sequence shown here is derived from an EMBL/GenBank/DDBJ whole genome shotgun (WGS) entry which is preliminary data.</text>
</comment>
<dbReference type="AlphaFoldDB" id="A0A3N4R826"/>
<evidence type="ECO:0000313" key="7">
    <source>
        <dbReference type="Proteomes" id="UP000266906"/>
    </source>
</evidence>
<dbReference type="PANTHER" id="PTHR44846">
    <property type="entry name" value="MANNOSYL-D-GLYCERATE TRANSPORT/METABOLISM SYSTEM REPRESSOR MNGR-RELATED"/>
    <property type="match status" value="1"/>
</dbReference>
<keyword evidence="3" id="KW-0804">Transcription</keyword>
<evidence type="ECO:0000256" key="2">
    <source>
        <dbReference type="ARBA" id="ARBA00023125"/>
    </source>
</evidence>
<feature type="domain" description="HTH gntR-type" evidence="5">
    <location>
        <begin position="60"/>
        <end position="125"/>
    </location>
</feature>
<evidence type="ECO:0000256" key="3">
    <source>
        <dbReference type="ARBA" id="ARBA00023163"/>
    </source>
</evidence>
<dbReference type="Gene3D" id="1.10.10.10">
    <property type="entry name" value="Winged helix-like DNA-binding domain superfamily/Winged helix DNA-binding domain"/>
    <property type="match status" value="1"/>
</dbReference>
<dbReference type="InterPro" id="IPR036388">
    <property type="entry name" value="WH-like_DNA-bd_sf"/>
</dbReference>
<dbReference type="Pfam" id="PF00392">
    <property type="entry name" value="GntR"/>
    <property type="match status" value="1"/>
</dbReference>
<dbReference type="GO" id="GO:0003700">
    <property type="term" value="F:DNA-binding transcription factor activity"/>
    <property type="evidence" value="ECO:0007669"/>
    <property type="project" value="InterPro"/>
</dbReference>
<dbReference type="PROSITE" id="PS50949">
    <property type="entry name" value="HTH_GNTR"/>
    <property type="match status" value="1"/>
</dbReference>
<dbReference type="SUPFAM" id="SSF64288">
    <property type="entry name" value="Chorismate lyase-like"/>
    <property type="match status" value="1"/>
</dbReference>
<evidence type="ECO:0000313" key="6">
    <source>
        <dbReference type="EMBL" id="RPE29673.1"/>
    </source>
</evidence>
<keyword evidence="1" id="KW-0805">Transcription regulation</keyword>
<dbReference type="InterPro" id="IPR028978">
    <property type="entry name" value="Chorismate_lyase_/UTRA_dom_sf"/>
</dbReference>
<proteinExistence type="predicted"/>
<sequence>MNKRQNSVQTGYLFVMFRGRSDQGVPGRRTADRYPGPVNHGTPRAPLAPARSGVPEHGRVPKYYLVKAELEELLDELGPGGRLPTEAGLAERYGVARATVRQALRDLLIEGRLRRQGRGTVVAGAKIEQPLSLASYTEGVTRQGLRPGRTLIALDRQPADPATADRLAVPAGEPLWHLERVLRADEERVGLESTYLPVARVPLLATEFDPAGSLYGYLRDRGVQLAGAEERIETVLATPREALLIGTPPALPMLLLHRRSRDAAGRPLELVRTLYRGDRFSFTLDLTAPTTD</sequence>
<dbReference type="GO" id="GO:0045892">
    <property type="term" value="P:negative regulation of DNA-templated transcription"/>
    <property type="evidence" value="ECO:0007669"/>
    <property type="project" value="TreeGrafter"/>
</dbReference>
<dbReference type="PRINTS" id="PR00035">
    <property type="entry name" value="HTHGNTR"/>
</dbReference>
<dbReference type="SMART" id="SM00866">
    <property type="entry name" value="UTRA"/>
    <property type="match status" value="1"/>
</dbReference>
<feature type="region of interest" description="Disordered" evidence="4">
    <location>
        <begin position="23"/>
        <end position="54"/>
    </location>
</feature>
<dbReference type="InterPro" id="IPR011663">
    <property type="entry name" value="UTRA"/>
</dbReference>
<dbReference type="Pfam" id="PF07702">
    <property type="entry name" value="UTRA"/>
    <property type="match status" value="1"/>
</dbReference>
<dbReference type="InterPro" id="IPR000524">
    <property type="entry name" value="Tscrpt_reg_HTH_GntR"/>
</dbReference>
<evidence type="ECO:0000256" key="4">
    <source>
        <dbReference type="SAM" id="MobiDB-lite"/>
    </source>
</evidence>
<dbReference type="EMBL" id="RKQG01000002">
    <property type="protein sequence ID" value="RPE29673.1"/>
    <property type="molecule type" value="Genomic_DNA"/>
</dbReference>
<gene>
    <name evidence="6" type="ORF">EDD38_6832</name>
</gene>
<accession>A0A3N4R826</accession>
<reference evidence="6 7" key="1">
    <citation type="submission" date="2018-11" db="EMBL/GenBank/DDBJ databases">
        <title>Sequencing the genomes of 1000 actinobacteria strains.</title>
        <authorList>
            <person name="Klenk H.-P."/>
        </authorList>
    </citation>
    <scope>NUCLEOTIDE SEQUENCE [LARGE SCALE GENOMIC DNA]</scope>
    <source>
        <strain evidence="6 7">DSM 44781</strain>
    </source>
</reference>
<keyword evidence="7" id="KW-1185">Reference proteome</keyword>
<dbReference type="GO" id="GO:0003677">
    <property type="term" value="F:DNA binding"/>
    <property type="evidence" value="ECO:0007669"/>
    <property type="project" value="UniProtKB-KW"/>
</dbReference>
<organism evidence="6 7">
    <name type="scientific">Kitasatospora cineracea</name>
    <dbReference type="NCBI Taxonomy" id="88074"/>
    <lineage>
        <taxon>Bacteria</taxon>
        <taxon>Bacillati</taxon>
        <taxon>Actinomycetota</taxon>
        <taxon>Actinomycetes</taxon>
        <taxon>Kitasatosporales</taxon>
        <taxon>Streptomycetaceae</taxon>
        <taxon>Kitasatospora</taxon>
    </lineage>
</organism>
<evidence type="ECO:0000259" key="5">
    <source>
        <dbReference type="PROSITE" id="PS50949"/>
    </source>
</evidence>
<dbReference type="CDD" id="cd07377">
    <property type="entry name" value="WHTH_GntR"/>
    <property type="match status" value="1"/>
</dbReference>
<dbReference type="SMART" id="SM00345">
    <property type="entry name" value="HTH_GNTR"/>
    <property type="match status" value="1"/>
</dbReference>